<evidence type="ECO:0000313" key="2">
    <source>
        <dbReference type="Proteomes" id="UP000799291"/>
    </source>
</evidence>
<reference evidence="1" key="1">
    <citation type="journal article" date="2020" name="Stud. Mycol.">
        <title>101 Dothideomycetes genomes: a test case for predicting lifestyles and emergence of pathogens.</title>
        <authorList>
            <person name="Haridas S."/>
            <person name="Albert R."/>
            <person name="Binder M."/>
            <person name="Bloem J."/>
            <person name="Labutti K."/>
            <person name="Salamov A."/>
            <person name="Andreopoulos B."/>
            <person name="Baker S."/>
            <person name="Barry K."/>
            <person name="Bills G."/>
            <person name="Bluhm B."/>
            <person name="Cannon C."/>
            <person name="Castanera R."/>
            <person name="Culley D."/>
            <person name="Daum C."/>
            <person name="Ezra D."/>
            <person name="Gonzalez J."/>
            <person name="Henrissat B."/>
            <person name="Kuo A."/>
            <person name="Liang C."/>
            <person name="Lipzen A."/>
            <person name="Lutzoni F."/>
            <person name="Magnuson J."/>
            <person name="Mondo S."/>
            <person name="Nolan M."/>
            <person name="Ohm R."/>
            <person name="Pangilinan J."/>
            <person name="Park H.-J."/>
            <person name="Ramirez L."/>
            <person name="Alfaro M."/>
            <person name="Sun H."/>
            <person name="Tritt A."/>
            <person name="Yoshinaga Y."/>
            <person name="Zwiers L.-H."/>
            <person name="Turgeon B."/>
            <person name="Goodwin S."/>
            <person name="Spatafora J."/>
            <person name="Crous P."/>
            <person name="Grigoriev I."/>
        </authorList>
    </citation>
    <scope>NUCLEOTIDE SEQUENCE</scope>
    <source>
        <strain evidence="1">CBS 122367</strain>
    </source>
</reference>
<gene>
    <name evidence="1" type="ORF">K458DRAFT_387571</name>
</gene>
<keyword evidence="2" id="KW-1185">Reference proteome</keyword>
<dbReference type="EMBL" id="MU005578">
    <property type="protein sequence ID" value="KAF2685613.1"/>
    <property type="molecule type" value="Genomic_DNA"/>
</dbReference>
<dbReference type="OrthoDB" id="5428038at2759"/>
<dbReference type="Proteomes" id="UP000799291">
    <property type="component" value="Unassembled WGS sequence"/>
</dbReference>
<dbReference type="AlphaFoldDB" id="A0A6G1J5Z7"/>
<proteinExistence type="predicted"/>
<evidence type="ECO:0000313" key="1">
    <source>
        <dbReference type="EMBL" id="KAF2685613.1"/>
    </source>
</evidence>
<protein>
    <submittedName>
        <fullName evidence="1">Uncharacterized protein</fullName>
    </submittedName>
</protein>
<name>A0A6G1J5Z7_9PLEO</name>
<sequence length="798" mass="89716">MRRPPIACRRAVQSLSPAPSPHVWISDDLLALAVNRFFRVSCPHQTRHGSHVPGPLEARRRAAKRRMTVQMGMPPPGGLMPPLFHFGALFGVRERGEPSWRYEAPSLKRTEPLDFPFGRPMRPPDTGPLPARPDAHSTHAIPDGFFSPTEIQTIPPENAKITDAVVSSLPEDVEEQRAADPRGCFEQFEQRLEHAGTLSEEDRYELLIDAYQKYRPEAADTGDFTAMVYHCLSRDRACWPADRIVSCLAEPYVQLPDIYTQGAWEILRSLEEMSAASTRRSLAFRQLYKKYAKQVAENATKSGSVDQDMSLSLLIRGLWAASLGNLSGASTRSHESMVETPTLELLRTLSSRLFDSHLRTHLEIILDHPKRATHQIASLVTACTSKPELLPRCIHVLDYIPRNLLGAWTGSLNAKLIKRKRKAPDLATASAQVQHLETWLSMLRVLDSKATSVSVPDLALQTLTYLFKGHGTSGIPPHALVTALLHVLTWHKSMAGLSSERIDVLIKSYAPTLRAQQVANLCLNEMLARLISELHDASLPNHGVLELVVPLFDQCAGLDPVLDLLSRVQSSGAALSQTTSLENHLTQVMDQVSRKNPSHERKKQHVAYTLHMCQKIQGLLTELGVRVHLQGQALEALQARRQLQHIIDRARDAHIVPLAYQSVTTNIQPSTQTELIHQFAYQYSLDRTRTIRQNWRSMYYLYKYMRQNELEIGPLFTKAVVRVCIIQPLSENHFVSTRRMIWVCQLVAHVEGVDVAKKIEHTFWIWRGNLILHAKSTLKAAGVGGRAHVSTLKRLKMI</sequence>
<accession>A0A6G1J5Z7</accession>
<organism evidence="1 2">
    <name type="scientific">Lentithecium fluviatile CBS 122367</name>
    <dbReference type="NCBI Taxonomy" id="1168545"/>
    <lineage>
        <taxon>Eukaryota</taxon>
        <taxon>Fungi</taxon>
        <taxon>Dikarya</taxon>
        <taxon>Ascomycota</taxon>
        <taxon>Pezizomycotina</taxon>
        <taxon>Dothideomycetes</taxon>
        <taxon>Pleosporomycetidae</taxon>
        <taxon>Pleosporales</taxon>
        <taxon>Massarineae</taxon>
        <taxon>Lentitheciaceae</taxon>
        <taxon>Lentithecium</taxon>
    </lineage>
</organism>